<dbReference type="PANTHER" id="PTHR12461:SF105">
    <property type="entry name" value="HYPOXIA-INDUCIBLE FACTOR 1-ALPHA INHIBITOR"/>
    <property type="match status" value="1"/>
</dbReference>
<dbReference type="RefSeq" id="XP_003059975.1">
    <property type="nucleotide sequence ID" value="XM_003059929.1"/>
</dbReference>
<feature type="compositionally biased region" description="Low complexity" evidence="2">
    <location>
        <begin position="51"/>
        <end position="63"/>
    </location>
</feature>
<dbReference type="SUPFAM" id="SSF81301">
    <property type="entry name" value="Nucleotidyltransferase"/>
    <property type="match status" value="1"/>
</dbReference>
<evidence type="ECO:0000256" key="2">
    <source>
        <dbReference type="SAM" id="MobiDB-lite"/>
    </source>
</evidence>
<feature type="compositionally biased region" description="Basic residues" evidence="2">
    <location>
        <begin position="41"/>
        <end position="50"/>
    </location>
</feature>
<dbReference type="InterPro" id="IPR041667">
    <property type="entry name" value="Cupin_8"/>
</dbReference>
<dbReference type="Pfam" id="PF13621">
    <property type="entry name" value="Cupin_8"/>
    <property type="match status" value="1"/>
</dbReference>
<reference evidence="4 5" key="1">
    <citation type="journal article" date="2009" name="Science">
        <title>Green evolution and dynamic adaptations revealed by genomes of the marine picoeukaryotes Micromonas.</title>
        <authorList>
            <person name="Worden A.Z."/>
            <person name="Lee J.H."/>
            <person name="Mock T."/>
            <person name="Rouze P."/>
            <person name="Simmons M.P."/>
            <person name="Aerts A.L."/>
            <person name="Allen A.E."/>
            <person name="Cuvelier M.L."/>
            <person name="Derelle E."/>
            <person name="Everett M.V."/>
            <person name="Foulon E."/>
            <person name="Grimwood J."/>
            <person name="Gundlach H."/>
            <person name="Henrissat B."/>
            <person name="Napoli C."/>
            <person name="McDonald S.M."/>
            <person name="Parker M.S."/>
            <person name="Rombauts S."/>
            <person name="Salamov A."/>
            <person name="Von Dassow P."/>
            <person name="Badger J.H."/>
            <person name="Coutinho P.M."/>
            <person name="Demir E."/>
            <person name="Dubchak I."/>
            <person name="Gentemann C."/>
            <person name="Eikrem W."/>
            <person name="Gready J.E."/>
            <person name="John U."/>
            <person name="Lanier W."/>
            <person name="Lindquist E.A."/>
            <person name="Lucas S."/>
            <person name="Mayer K.F."/>
            <person name="Moreau H."/>
            <person name="Not F."/>
            <person name="Otillar R."/>
            <person name="Panaud O."/>
            <person name="Pangilinan J."/>
            <person name="Paulsen I."/>
            <person name="Piegu B."/>
            <person name="Poliakov A."/>
            <person name="Robbens S."/>
            <person name="Schmutz J."/>
            <person name="Toulza E."/>
            <person name="Wyss T."/>
            <person name="Zelensky A."/>
            <person name="Zhou K."/>
            <person name="Armbrust E.V."/>
            <person name="Bhattacharya D."/>
            <person name="Goodenough U.W."/>
            <person name="Van de Peer Y."/>
            <person name="Grigoriev I.V."/>
        </authorList>
    </citation>
    <scope>NUCLEOTIDE SEQUENCE [LARGE SCALE GENOMIC DNA]</scope>
    <source>
        <strain evidence="4 5">CCMP1545</strain>
    </source>
</reference>
<dbReference type="KEGG" id="mpp:MICPUCDRAFT_71052"/>
<evidence type="ECO:0000259" key="3">
    <source>
        <dbReference type="PROSITE" id="PS51184"/>
    </source>
</evidence>
<accession>C1MWS4</accession>
<organism evidence="5">
    <name type="scientific">Micromonas pusilla (strain CCMP1545)</name>
    <name type="common">Picoplanktonic green alga</name>
    <dbReference type="NCBI Taxonomy" id="564608"/>
    <lineage>
        <taxon>Eukaryota</taxon>
        <taxon>Viridiplantae</taxon>
        <taxon>Chlorophyta</taxon>
        <taxon>Mamiellophyceae</taxon>
        <taxon>Mamiellales</taxon>
        <taxon>Mamiellaceae</taxon>
        <taxon>Micromonas</taxon>
    </lineage>
</organism>
<dbReference type="Gene3D" id="2.60.120.10">
    <property type="entry name" value="Jelly Rolls"/>
    <property type="match status" value="1"/>
</dbReference>
<dbReference type="Pfam" id="PF01909">
    <property type="entry name" value="NTP_transf_2"/>
    <property type="match status" value="1"/>
</dbReference>
<dbReference type="OMA" id="WGHLATK"/>
<feature type="compositionally biased region" description="Acidic residues" evidence="2">
    <location>
        <begin position="523"/>
        <end position="539"/>
    </location>
</feature>
<feature type="compositionally biased region" description="Low complexity" evidence="2">
    <location>
        <begin position="691"/>
        <end position="703"/>
    </location>
</feature>
<dbReference type="InterPro" id="IPR003347">
    <property type="entry name" value="JmjC_dom"/>
</dbReference>
<keyword evidence="5" id="KW-1185">Reference proteome</keyword>
<dbReference type="PANTHER" id="PTHR12461">
    <property type="entry name" value="HYPOXIA-INDUCIBLE FACTOR 1 ALPHA INHIBITOR-RELATED"/>
    <property type="match status" value="1"/>
</dbReference>
<feature type="compositionally biased region" description="Acidic residues" evidence="2">
    <location>
        <begin position="495"/>
        <end position="505"/>
    </location>
</feature>
<sequence>MAATPRVAAARRSRGGLRRPPHGIALRLHHHRARSPPPPPSRRRALRRRAAASSDDAASSTSTEARDAPPPRTPPRRGRDASSLDDAVPSRRPPTLGARVDIAGSVPEIEWHAATATRSRRDDLARTLSNPATFREPLILRGAADAWPAVCDATREWTLTRLAREHADFEGEARVFNDRGATRLGVRDDSFVFVEPSHPAVRSGAFDAPSATETVSIRDVAARMIDNTSGRDGVYLQATLGDSPLSAEVGLGGSGDGGVAEEEEPWKSMEDAGWAETQPPRLWLSAAGATTPLHFDQSVSVLAQVHGTKRMLLYPPSALSRAHLYPNWHPLRRRSKVRLDAVLSEEESAAAWPRWTGGGEGEGGEGEGDSIGELKNNVVGSGSAFASPPKAWEAVLAPGDVLVFPPRWAHYTESLGPKVSASVTRRFKATRANPPAPAPGDVAIGSEEGVTPESLDAARRFARWAERRGFVQNPTRAASRAASSAARSHAHLARDDDDDDDDDEVLKERRSPRERGRMGTSHDDDDDDDDDDAADDEPLETYSNFAHGHASEGRRSIAQLEAARVVRPVSRLSRLDDHGRVVAEDCAASAQSRSFRRTGGAAGRGGAAAWAEQWWAATEDAGDIALRVFNNGEVGATVEAGATVADDDATVNGGMNGHRVKVNLRGPFRDAAGEDVVRVDLAIVPGGGGDASSSASGGVPSSSRLTSDRITRADSEIAAGRVIGVYARGSVARGEARAGVSDVDVVVVLWGHESADDVVELARQKRTLKKRLSSKEEWHGRWGHLATKADVRVVTVPPPPHPAGTALAAAIAGEPLSRQSKPNAAASVTLCLGEENTFVLAAECATVYGPDLPKMLPASARTPPLRCLPTLFEDVTEAIADGGETALKWALRRILRAAFEQHVVAGEACHVGGAAAEPGCGYYTRDLYHCAALVSDAKPELGEDLASALVAAVYGPRAAWGGLWWACGAATAQRLRDAVVYGDE</sequence>
<feature type="compositionally biased region" description="Basic and acidic residues" evidence="2">
    <location>
        <begin position="506"/>
        <end position="522"/>
    </location>
</feature>
<feature type="compositionally biased region" description="Low complexity" evidence="2">
    <location>
        <begin position="476"/>
        <end position="487"/>
    </location>
</feature>
<feature type="domain" description="JmjC" evidence="3">
    <location>
        <begin position="260"/>
        <end position="444"/>
    </location>
</feature>
<evidence type="ECO:0000313" key="5">
    <source>
        <dbReference type="Proteomes" id="UP000001876"/>
    </source>
</evidence>
<feature type="region of interest" description="Disordered" evidence="2">
    <location>
        <begin position="353"/>
        <end position="375"/>
    </location>
</feature>
<gene>
    <name evidence="4" type="ORF">MICPUCDRAFT_71052</name>
</gene>
<dbReference type="SUPFAM" id="SSF51197">
    <property type="entry name" value="Clavaminate synthase-like"/>
    <property type="match status" value="1"/>
</dbReference>
<feature type="region of interest" description="Disordered" evidence="2">
    <location>
        <begin position="687"/>
        <end position="707"/>
    </location>
</feature>
<dbReference type="Proteomes" id="UP000001876">
    <property type="component" value="Unassembled WGS sequence"/>
</dbReference>
<name>C1MWS4_MICPC</name>
<feature type="region of interest" description="Disordered" evidence="2">
    <location>
        <begin position="1"/>
        <end position="101"/>
    </location>
</feature>
<evidence type="ECO:0000256" key="1">
    <source>
        <dbReference type="ARBA" id="ARBA00006801"/>
    </source>
</evidence>
<feature type="compositionally biased region" description="Basic residues" evidence="2">
    <location>
        <begin position="9"/>
        <end position="34"/>
    </location>
</feature>
<evidence type="ECO:0000313" key="4">
    <source>
        <dbReference type="EMBL" id="EEH55927.1"/>
    </source>
</evidence>
<dbReference type="InterPro" id="IPR043519">
    <property type="entry name" value="NT_sf"/>
</dbReference>
<dbReference type="EMBL" id="GG663741">
    <property type="protein sequence ID" value="EEH55927.1"/>
    <property type="molecule type" value="Genomic_DNA"/>
</dbReference>
<protein>
    <submittedName>
        <fullName evidence="4">Predicted protein</fullName>
    </submittedName>
</protein>
<dbReference type="GeneID" id="9685125"/>
<dbReference type="eggNOG" id="KOG2132">
    <property type="taxonomic scope" value="Eukaryota"/>
</dbReference>
<dbReference type="InterPro" id="IPR014710">
    <property type="entry name" value="RmlC-like_jellyroll"/>
</dbReference>
<dbReference type="AlphaFoldDB" id="C1MWS4"/>
<dbReference type="PROSITE" id="PS51184">
    <property type="entry name" value="JMJC"/>
    <property type="match status" value="1"/>
</dbReference>
<dbReference type="GO" id="GO:0016779">
    <property type="term" value="F:nucleotidyltransferase activity"/>
    <property type="evidence" value="ECO:0007669"/>
    <property type="project" value="InterPro"/>
</dbReference>
<dbReference type="OrthoDB" id="497860at2759"/>
<dbReference type="InterPro" id="IPR002934">
    <property type="entry name" value="Polymerase_NTP_transf_dom"/>
</dbReference>
<comment type="similarity">
    <text evidence="1">Belongs to the JARID1 histone demethylase family.</text>
</comment>
<proteinExistence type="inferred from homology"/>
<feature type="region of interest" description="Disordered" evidence="2">
    <location>
        <begin position="474"/>
        <end position="552"/>
    </location>
</feature>